<evidence type="ECO:0000313" key="2">
    <source>
        <dbReference type="Proteomes" id="UP000245412"/>
    </source>
</evidence>
<dbReference type="AlphaFoldDB" id="A0AB73T2P3"/>
<reference evidence="1 2" key="1">
    <citation type="submission" date="2018-05" db="EMBL/GenBank/DDBJ databases">
        <authorList>
            <person name="Goeker M."/>
            <person name="Huntemann M."/>
            <person name="Clum A."/>
            <person name="Pillay M."/>
            <person name="Palaniappan K."/>
            <person name="Varghese N."/>
            <person name="Mikhailova N."/>
            <person name="Stamatis D."/>
            <person name="Reddy T."/>
            <person name="Daum C."/>
            <person name="Shapiro N."/>
            <person name="Ivanova N."/>
            <person name="Kyrpides N."/>
            <person name="Woyke T."/>
        </authorList>
    </citation>
    <scope>NUCLEOTIDE SEQUENCE [LARGE SCALE GENOMIC DNA]</scope>
    <source>
        <strain evidence="1 2">DSM 26524</strain>
    </source>
</reference>
<name>A0AB73T2P3_9FIRM</name>
<dbReference type="Proteomes" id="UP000245412">
    <property type="component" value="Unassembled WGS sequence"/>
</dbReference>
<organism evidence="1 2">
    <name type="scientific">Murimonas intestini</name>
    <dbReference type="NCBI Taxonomy" id="1337051"/>
    <lineage>
        <taxon>Bacteria</taxon>
        <taxon>Bacillati</taxon>
        <taxon>Bacillota</taxon>
        <taxon>Clostridia</taxon>
        <taxon>Lachnospirales</taxon>
        <taxon>Lachnospiraceae</taxon>
        <taxon>Murimonas</taxon>
    </lineage>
</organism>
<accession>A0AB73T2P3</accession>
<comment type="caution">
    <text evidence="1">The sequence shown here is derived from an EMBL/GenBank/DDBJ whole genome shotgun (WGS) entry which is preliminary data.</text>
</comment>
<keyword evidence="2" id="KW-1185">Reference proteome</keyword>
<sequence length="72" mass="8438">MRRIISACLLQTMKFDTAHDADPGKEFEMYCSKLDRQGVRYVIEENKLQDDGSIVVKIRKQYNAYKTEGYLD</sequence>
<proteinExistence type="predicted"/>
<gene>
    <name evidence="1" type="ORF">C7383_108116</name>
</gene>
<evidence type="ECO:0000313" key="1">
    <source>
        <dbReference type="EMBL" id="PWJ74686.1"/>
    </source>
</evidence>
<evidence type="ECO:0008006" key="3">
    <source>
        <dbReference type="Google" id="ProtNLM"/>
    </source>
</evidence>
<dbReference type="RefSeq" id="WP_187374210.1">
    <property type="nucleotide sequence ID" value="NZ_CABJAT010000003.1"/>
</dbReference>
<dbReference type="EMBL" id="QGGY01000008">
    <property type="protein sequence ID" value="PWJ74686.1"/>
    <property type="molecule type" value="Genomic_DNA"/>
</dbReference>
<protein>
    <recommendedName>
        <fullName evidence="3">Protein pyrBI</fullName>
    </recommendedName>
</protein>